<dbReference type="PROSITE" id="PS51272">
    <property type="entry name" value="SLH"/>
    <property type="match status" value="3"/>
</dbReference>
<feature type="domain" description="SLH" evidence="3">
    <location>
        <begin position="308"/>
        <end position="372"/>
    </location>
</feature>
<evidence type="ECO:0000256" key="1">
    <source>
        <dbReference type="SAM" id="MobiDB-lite"/>
    </source>
</evidence>
<evidence type="ECO:0000259" key="3">
    <source>
        <dbReference type="PROSITE" id="PS51272"/>
    </source>
</evidence>
<reference evidence="4 5" key="1">
    <citation type="journal article" date="2021" name="Mar. Drugs">
        <title>Genome Reduction and Secondary Metabolism of the Marine Sponge-Associated Cyanobacterium Leptothoe.</title>
        <authorList>
            <person name="Konstantinou D."/>
            <person name="Popin R.V."/>
            <person name="Fewer D.P."/>
            <person name="Sivonen K."/>
            <person name="Gkelis S."/>
        </authorList>
    </citation>
    <scope>NUCLEOTIDE SEQUENCE [LARGE SCALE GENOMIC DNA]</scope>
    <source>
        <strain evidence="4 5">TAU-MAC 1615</strain>
    </source>
</reference>
<keyword evidence="5" id="KW-1185">Reference proteome</keyword>
<comment type="caution">
    <text evidence="4">The sequence shown here is derived from an EMBL/GenBank/DDBJ whole genome shotgun (WGS) entry which is preliminary data.</text>
</comment>
<proteinExistence type="predicted"/>
<protein>
    <submittedName>
        <fullName evidence="4">S-layer homology domain-containing protein</fullName>
    </submittedName>
</protein>
<evidence type="ECO:0000313" key="5">
    <source>
        <dbReference type="Proteomes" id="UP001196661"/>
    </source>
</evidence>
<feature type="transmembrane region" description="Helical" evidence="2">
    <location>
        <begin position="22"/>
        <end position="40"/>
    </location>
</feature>
<feature type="domain" description="SLH" evidence="3">
    <location>
        <begin position="247"/>
        <end position="306"/>
    </location>
</feature>
<keyword evidence="2" id="KW-0472">Membrane</keyword>
<evidence type="ECO:0000313" key="4">
    <source>
        <dbReference type="EMBL" id="MBT9313335.1"/>
    </source>
</evidence>
<dbReference type="RefSeq" id="WP_215619223.1">
    <property type="nucleotide sequence ID" value="NZ_JADOER010000012.1"/>
</dbReference>
<dbReference type="PANTHER" id="PTHR43308:SF5">
    <property type="entry name" value="S-LAYER PROTEIN _ PEPTIDOGLYCAN ENDO-BETA-N-ACETYLGLUCOSAMINIDASE"/>
    <property type="match status" value="1"/>
</dbReference>
<keyword evidence="2" id="KW-0812">Transmembrane</keyword>
<name>A0ABS5Y658_9CYAN</name>
<evidence type="ECO:0000256" key="2">
    <source>
        <dbReference type="SAM" id="Phobius"/>
    </source>
</evidence>
<accession>A0ABS5Y658</accession>
<sequence length="379" mass="40139">MSQIPSDPGTDRRRRSLSYDELIAMFVAFLTLGSVLFWGLTRAGVNLFGNVGLFDADGAPSIVGDLDGDVAPLELPNAELDDDDVIGFGAAEIVGAAGAGSALGNIGQSAEKATQALEPQRTTRSQSVTTPDDTDTISTDTAPTPPQQEAQPAAEREAAPEPEEPVAPPVPLEVTQEALKFQDVPDGYWAKPYIDALSERDVFDGIIVDGVEAEDTFKPDEPITRAQLARAITKAFPLSDEESAISFSDVATDFWAIDFINESVKGGYMNGFTDGSFKPDVNVPRVQALTAMVTGSKSAADGDAGEIVKRYSDADTIQDWAVPKVAAATQAGLVVNHPDLSALNPNEPATRAEVAAMIYQTLVAQGRIDPIDGEYVVQP</sequence>
<dbReference type="EMBL" id="JADOER010000012">
    <property type="protein sequence ID" value="MBT9313335.1"/>
    <property type="molecule type" value="Genomic_DNA"/>
</dbReference>
<gene>
    <name evidence="4" type="ORF">IXB28_14050</name>
</gene>
<feature type="compositionally biased region" description="Low complexity" evidence="1">
    <location>
        <begin position="136"/>
        <end position="153"/>
    </location>
</feature>
<dbReference type="Pfam" id="PF00395">
    <property type="entry name" value="SLH"/>
    <property type="match status" value="3"/>
</dbReference>
<dbReference type="PANTHER" id="PTHR43308">
    <property type="entry name" value="OUTER MEMBRANE PROTEIN ALPHA-RELATED"/>
    <property type="match status" value="1"/>
</dbReference>
<dbReference type="InterPro" id="IPR001119">
    <property type="entry name" value="SLH_dom"/>
</dbReference>
<organism evidence="4 5">
    <name type="scientific">Leptothoe kymatousa TAU-MAC 1615</name>
    <dbReference type="NCBI Taxonomy" id="2364775"/>
    <lineage>
        <taxon>Bacteria</taxon>
        <taxon>Bacillati</taxon>
        <taxon>Cyanobacteriota</taxon>
        <taxon>Cyanophyceae</taxon>
        <taxon>Nodosilineales</taxon>
        <taxon>Cymatolegaceae</taxon>
        <taxon>Leptothoe</taxon>
        <taxon>Leptothoe kymatousa</taxon>
    </lineage>
</organism>
<feature type="region of interest" description="Disordered" evidence="1">
    <location>
        <begin position="110"/>
        <end position="168"/>
    </location>
</feature>
<keyword evidence="2" id="KW-1133">Transmembrane helix</keyword>
<feature type="domain" description="SLH" evidence="3">
    <location>
        <begin position="177"/>
        <end position="246"/>
    </location>
</feature>
<dbReference type="InterPro" id="IPR051465">
    <property type="entry name" value="Cell_Envelope_Struct_Comp"/>
</dbReference>
<dbReference type="Proteomes" id="UP001196661">
    <property type="component" value="Unassembled WGS sequence"/>
</dbReference>